<proteinExistence type="predicted"/>
<feature type="domain" description="Thioredoxin" evidence="6">
    <location>
        <begin position="63"/>
        <end position="200"/>
    </location>
</feature>
<dbReference type="EMBL" id="JAENRR010000018">
    <property type="protein sequence ID" value="MBK3517561.1"/>
    <property type="molecule type" value="Genomic_DNA"/>
</dbReference>
<sequence length="200" mass="23510">MKKGFWAEQWYKYRRKKTVLGIVFDFLFTVLLVAMLIPGTRKVVQSTIIRYSMFQPRESKEVTYLTDNDYQWRVEDLEGNSVELSELKGKVIFINFWATWCPPCIAEMPSIQRLYDEYQNDMAFILVSQESKGILRDFMAEKEFTFPVYVLRSRQPDVFSSRSIPASFLISPEGQVVMKKQGAARWDGSKVKKRLNEMLQ</sequence>
<evidence type="ECO:0000313" key="8">
    <source>
        <dbReference type="Proteomes" id="UP000605676"/>
    </source>
</evidence>
<accession>A0ABS1HJ19</accession>
<dbReference type="SUPFAM" id="SSF52833">
    <property type="entry name" value="Thioredoxin-like"/>
    <property type="match status" value="1"/>
</dbReference>
<evidence type="ECO:0000313" key="7">
    <source>
        <dbReference type="EMBL" id="MBK3517561.1"/>
    </source>
</evidence>
<dbReference type="RefSeq" id="WP_200464790.1">
    <property type="nucleotide sequence ID" value="NZ_JAENRR010000018.1"/>
</dbReference>
<keyword evidence="3" id="KW-1015">Disulfide bond</keyword>
<evidence type="ECO:0000256" key="4">
    <source>
        <dbReference type="ARBA" id="ARBA00023284"/>
    </source>
</evidence>
<dbReference type="InterPro" id="IPR000866">
    <property type="entry name" value="AhpC/TSA"/>
</dbReference>
<protein>
    <submittedName>
        <fullName evidence="7">TlpA family protein disulfide reductase</fullName>
    </submittedName>
</protein>
<evidence type="ECO:0000256" key="2">
    <source>
        <dbReference type="ARBA" id="ARBA00022748"/>
    </source>
</evidence>
<dbReference type="InterPro" id="IPR036249">
    <property type="entry name" value="Thioredoxin-like_sf"/>
</dbReference>
<feature type="transmembrane region" description="Helical" evidence="5">
    <location>
        <begin position="20"/>
        <end position="39"/>
    </location>
</feature>
<name>A0ABS1HJ19_9BACT</name>
<comment type="caution">
    <text evidence="7">The sequence shown here is derived from an EMBL/GenBank/DDBJ whole genome shotgun (WGS) entry which is preliminary data.</text>
</comment>
<keyword evidence="5" id="KW-0472">Membrane</keyword>
<dbReference type="InterPro" id="IPR013766">
    <property type="entry name" value="Thioredoxin_domain"/>
</dbReference>
<comment type="subcellular location">
    <subcellularLocation>
        <location evidence="1">Cell envelope</location>
    </subcellularLocation>
</comment>
<dbReference type="CDD" id="cd02966">
    <property type="entry name" value="TlpA_like_family"/>
    <property type="match status" value="1"/>
</dbReference>
<dbReference type="PANTHER" id="PTHR42852">
    <property type="entry name" value="THIOL:DISULFIDE INTERCHANGE PROTEIN DSBE"/>
    <property type="match status" value="1"/>
</dbReference>
<organism evidence="7 8">
    <name type="scientific">Carboxylicivirga marina</name>
    <dbReference type="NCBI Taxonomy" id="2800988"/>
    <lineage>
        <taxon>Bacteria</taxon>
        <taxon>Pseudomonadati</taxon>
        <taxon>Bacteroidota</taxon>
        <taxon>Bacteroidia</taxon>
        <taxon>Marinilabiliales</taxon>
        <taxon>Marinilabiliaceae</taxon>
        <taxon>Carboxylicivirga</taxon>
    </lineage>
</organism>
<dbReference type="Pfam" id="PF00578">
    <property type="entry name" value="AhpC-TSA"/>
    <property type="match status" value="1"/>
</dbReference>
<gene>
    <name evidence="7" type="ORF">JIV24_09465</name>
</gene>
<keyword evidence="4" id="KW-0676">Redox-active center</keyword>
<keyword evidence="5" id="KW-0812">Transmembrane</keyword>
<dbReference type="Gene3D" id="3.40.30.10">
    <property type="entry name" value="Glutaredoxin"/>
    <property type="match status" value="1"/>
</dbReference>
<dbReference type="InterPro" id="IPR050553">
    <property type="entry name" value="Thioredoxin_ResA/DsbE_sf"/>
</dbReference>
<evidence type="ECO:0000256" key="3">
    <source>
        <dbReference type="ARBA" id="ARBA00023157"/>
    </source>
</evidence>
<dbReference type="PANTHER" id="PTHR42852:SF6">
    <property type="entry name" value="THIOL:DISULFIDE INTERCHANGE PROTEIN DSBE"/>
    <property type="match status" value="1"/>
</dbReference>
<reference evidence="7 8" key="1">
    <citation type="submission" date="2021-01" db="EMBL/GenBank/DDBJ databases">
        <title>Carboxyliciviraga sp.nov., isolated from coastal sediments.</title>
        <authorList>
            <person name="Lu D."/>
            <person name="Zhang T."/>
        </authorList>
    </citation>
    <scope>NUCLEOTIDE SEQUENCE [LARGE SCALE GENOMIC DNA]</scope>
    <source>
        <strain evidence="7 8">N1Y132</strain>
    </source>
</reference>
<keyword evidence="2" id="KW-0201">Cytochrome c-type biogenesis</keyword>
<evidence type="ECO:0000259" key="6">
    <source>
        <dbReference type="PROSITE" id="PS51352"/>
    </source>
</evidence>
<keyword evidence="5" id="KW-1133">Transmembrane helix</keyword>
<evidence type="ECO:0000256" key="5">
    <source>
        <dbReference type="SAM" id="Phobius"/>
    </source>
</evidence>
<evidence type="ECO:0000256" key="1">
    <source>
        <dbReference type="ARBA" id="ARBA00004196"/>
    </source>
</evidence>
<dbReference type="PROSITE" id="PS51352">
    <property type="entry name" value="THIOREDOXIN_2"/>
    <property type="match status" value="1"/>
</dbReference>
<keyword evidence="8" id="KW-1185">Reference proteome</keyword>
<dbReference type="Proteomes" id="UP000605676">
    <property type="component" value="Unassembled WGS sequence"/>
</dbReference>